<organism evidence="1 2">
    <name type="scientific">Mytilus coruscus</name>
    <name type="common">Sea mussel</name>
    <dbReference type="NCBI Taxonomy" id="42192"/>
    <lineage>
        <taxon>Eukaryota</taxon>
        <taxon>Metazoa</taxon>
        <taxon>Spiralia</taxon>
        <taxon>Lophotrochozoa</taxon>
        <taxon>Mollusca</taxon>
        <taxon>Bivalvia</taxon>
        <taxon>Autobranchia</taxon>
        <taxon>Pteriomorphia</taxon>
        <taxon>Mytilida</taxon>
        <taxon>Mytiloidea</taxon>
        <taxon>Mytilidae</taxon>
        <taxon>Mytilinae</taxon>
        <taxon>Mytilus</taxon>
    </lineage>
</organism>
<evidence type="ECO:0000313" key="2">
    <source>
        <dbReference type="Proteomes" id="UP000507470"/>
    </source>
</evidence>
<name>A0A6J8CE73_MYTCO</name>
<dbReference type="AlphaFoldDB" id="A0A6J8CE73"/>
<evidence type="ECO:0000313" key="1">
    <source>
        <dbReference type="EMBL" id="CAC5393260.1"/>
    </source>
</evidence>
<keyword evidence="2" id="KW-1185">Reference proteome</keyword>
<proteinExistence type="predicted"/>
<gene>
    <name evidence="1" type="ORF">MCOR_28130</name>
</gene>
<dbReference type="SUPFAM" id="SSF48726">
    <property type="entry name" value="Immunoglobulin"/>
    <property type="match status" value="1"/>
</dbReference>
<reference evidence="1 2" key="1">
    <citation type="submission" date="2020-06" db="EMBL/GenBank/DDBJ databases">
        <authorList>
            <person name="Li R."/>
            <person name="Bekaert M."/>
        </authorList>
    </citation>
    <scope>NUCLEOTIDE SEQUENCE [LARGE SCALE GENOMIC DNA]</scope>
    <source>
        <strain evidence="2">wild</strain>
    </source>
</reference>
<dbReference type="Gene3D" id="2.60.40.10">
    <property type="entry name" value="Immunoglobulins"/>
    <property type="match status" value="1"/>
</dbReference>
<sequence>MAVLKTSKVRPVDTTVTEKLYIPYTQGLLLNPKLKHTNIDIIGNYISSECNLIIQNFSNDDVGIYRCEYWENGSIYIDTYVVNIQSKQVLNAAKDVFVRRYGTIALNCKCFYQNESTWRVLKTSKVRPVDTTVTEKLYIPYTQGLLLNPKLKHTNIDIIGNYISSECNLIIRNFSNDDVGIYRCEYWENGSIYIDTYVVNIQSPPVIKINHTITEQEIILLCNPSGGEPKNYTFDLWEHHSEFKEFIRSLKGTNADYYVEYVVTLLRFKSNNASYVFCGMEEKCINPIKRISKVAEVNIESVSSIIESNDIIPRADIVSSDDSSSTKQLGDGYENPYQAINPCDIEMHHYSSIINDNYQNTMIFSSESATNTPQHFNVAMNSFRQPSN</sequence>
<protein>
    <submittedName>
        <fullName evidence="1">NCAM</fullName>
    </submittedName>
</protein>
<dbReference type="InterPro" id="IPR013783">
    <property type="entry name" value="Ig-like_fold"/>
</dbReference>
<dbReference type="InterPro" id="IPR036179">
    <property type="entry name" value="Ig-like_dom_sf"/>
</dbReference>
<dbReference type="OrthoDB" id="8915654at2759"/>
<dbReference type="EMBL" id="CACVKT020005120">
    <property type="protein sequence ID" value="CAC5393260.1"/>
    <property type="molecule type" value="Genomic_DNA"/>
</dbReference>
<dbReference type="Proteomes" id="UP000507470">
    <property type="component" value="Unassembled WGS sequence"/>
</dbReference>
<accession>A0A6J8CE73</accession>